<evidence type="ECO:0000256" key="5">
    <source>
        <dbReference type="ARBA" id="ARBA00022982"/>
    </source>
</evidence>
<keyword evidence="5" id="KW-0249">Electron transport</keyword>
<comment type="caution">
    <text evidence="11">The sequence shown here is derived from an EMBL/GenBank/DDBJ whole genome shotgun (WGS) entry which is preliminary data.</text>
</comment>
<dbReference type="Proteomes" id="UP000251211">
    <property type="component" value="Unassembled WGS sequence"/>
</dbReference>
<evidence type="ECO:0000259" key="10">
    <source>
        <dbReference type="Pfam" id="PF02665"/>
    </source>
</evidence>
<keyword evidence="3" id="KW-1003">Cell membrane</keyword>
<evidence type="ECO:0000256" key="7">
    <source>
        <dbReference type="ARBA" id="ARBA00023002"/>
    </source>
</evidence>
<feature type="transmembrane region" description="Helical" evidence="9">
    <location>
        <begin position="83"/>
        <end position="106"/>
    </location>
</feature>
<feature type="transmembrane region" description="Helical" evidence="9">
    <location>
        <begin position="18"/>
        <end position="36"/>
    </location>
</feature>
<comment type="subcellular location">
    <subcellularLocation>
        <location evidence="1">Cell membrane</location>
        <topology evidence="1">Multi-pass membrane protein</topology>
    </subcellularLocation>
</comment>
<dbReference type="SUPFAM" id="SSF103501">
    <property type="entry name" value="Respiratory nitrate reductase 1 gamma chain"/>
    <property type="match status" value="1"/>
</dbReference>
<dbReference type="GO" id="GO:0009055">
    <property type="term" value="F:electron transfer activity"/>
    <property type="evidence" value="ECO:0007669"/>
    <property type="project" value="TreeGrafter"/>
</dbReference>
<keyword evidence="6 9" id="KW-1133">Transmembrane helix</keyword>
<dbReference type="InterPro" id="IPR023234">
    <property type="entry name" value="NarG-like_domain"/>
</dbReference>
<dbReference type="PANTHER" id="PTHR30598:SF3">
    <property type="entry name" value="RESPIRATORY NITRATE REDUCTASE 1 GAMMA CHAIN"/>
    <property type="match status" value="1"/>
</dbReference>
<dbReference type="InterPro" id="IPR051936">
    <property type="entry name" value="Heme-iron_electron_transfer"/>
</dbReference>
<protein>
    <submittedName>
        <fullName evidence="11">Nitrate reductase gamma subunit</fullName>
        <ecNumber evidence="11">1.7.99.4</ecNumber>
    </submittedName>
</protein>
<dbReference type="GO" id="GO:0005886">
    <property type="term" value="C:plasma membrane"/>
    <property type="evidence" value="ECO:0007669"/>
    <property type="project" value="UniProtKB-SubCell"/>
</dbReference>
<dbReference type="Gene3D" id="1.20.950.20">
    <property type="entry name" value="Transmembrane di-heme cytochromes, Chain C"/>
    <property type="match status" value="1"/>
</dbReference>
<proteinExistence type="predicted"/>
<evidence type="ECO:0000256" key="8">
    <source>
        <dbReference type="ARBA" id="ARBA00023136"/>
    </source>
</evidence>
<feature type="transmembrane region" description="Helical" evidence="9">
    <location>
        <begin position="132"/>
        <end position="154"/>
    </location>
</feature>
<dbReference type="Pfam" id="PF02665">
    <property type="entry name" value="Nitrate_red_gam"/>
    <property type="match status" value="1"/>
</dbReference>
<gene>
    <name evidence="11" type="primary">narI</name>
    <name evidence="11" type="ORF">NCTC13229_01763</name>
</gene>
<evidence type="ECO:0000313" key="11">
    <source>
        <dbReference type="EMBL" id="SPZ38297.1"/>
    </source>
</evidence>
<dbReference type="AlphaFoldDB" id="A0AB38FAI6"/>
<evidence type="ECO:0000256" key="1">
    <source>
        <dbReference type="ARBA" id="ARBA00004651"/>
    </source>
</evidence>
<keyword evidence="7 11" id="KW-0560">Oxidoreductase</keyword>
<feature type="transmembrane region" description="Helical" evidence="9">
    <location>
        <begin position="42"/>
        <end position="67"/>
    </location>
</feature>
<keyword evidence="8 9" id="KW-0472">Membrane</keyword>
<dbReference type="GO" id="GO:0019645">
    <property type="term" value="P:anaerobic electron transport chain"/>
    <property type="evidence" value="ECO:0007669"/>
    <property type="project" value="TreeGrafter"/>
</dbReference>
<dbReference type="InterPro" id="IPR036197">
    <property type="entry name" value="NarG-like_sf"/>
</dbReference>
<feature type="domain" description="NarG-like" evidence="10">
    <location>
        <begin position="53"/>
        <end position="180"/>
    </location>
</feature>
<dbReference type="PANTHER" id="PTHR30598">
    <property type="entry name" value="NITRATE REDUCTASE PRIVATE CHAPERONE, REDOX ENZYME MATURATION PROTEIN REMP FAMILY"/>
    <property type="match status" value="1"/>
</dbReference>
<evidence type="ECO:0000256" key="9">
    <source>
        <dbReference type="SAM" id="Phobius"/>
    </source>
</evidence>
<evidence type="ECO:0000256" key="4">
    <source>
        <dbReference type="ARBA" id="ARBA00022692"/>
    </source>
</evidence>
<keyword evidence="2" id="KW-0813">Transport</keyword>
<keyword evidence="4 9" id="KW-0812">Transmembrane</keyword>
<accession>A0AB38FAI6</accession>
<evidence type="ECO:0000256" key="2">
    <source>
        <dbReference type="ARBA" id="ARBA00022448"/>
    </source>
</evidence>
<evidence type="ECO:0000256" key="3">
    <source>
        <dbReference type="ARBA" id="ARBA00022475"/>
    </source>
</evidence>
<evidence type="ECO:0000313" key="12">
    <source>
        <dbReference type="Proteomes" id="UP000251211"/>
    </source>
</evidence>
<evidence type="ECO:0000256" key="6">
    <source>
        <dbReference type="ARBA" id="ARBA00022989"/>
    </source>
</evidence>
<dbReference type="EC" id="1.7.99.4" evidence="11"/>
<dbReference type="EMBL" id="UAUI01000004">
    <property type="protein sequence ID" value="SPZ38297.1"/>
    <property type="molecule type" value="Genomic_DNA"/>
</dbReference>
<dbReference type="GO" id="GO:0020037">
    <property type="term" value="F:heme binding"/>
    <property type="evidence" value="ECO:0007669"/>
    <property type="project" value="TreeGrafter"/>
</dbReference>
<reference evidence="11 12" key="1">
    <citation type="submission" date="2018-06" db="EMBL/GenBank/DDBJ databases">
        <authorList>
            <consortium name="Pathogen Informatics"/>
            <person name="Doyle S."/>
        </authorList>
    </citation>
    <scope>NUCLEOTIDE SEQUENCE [LARGE SCALE GENOMIC DNA]</scope>
    <source>
        <strain evidence="11 12">NCTC13229</strain>
    </source>
</reference>
<name>A0AB38FAI6_RHOWR</name>
<dbReference type="GO" id="GO:0008940">
    <property type="term" value="F:nitrate reductase activity"/>
    <property type="evidence" value="ECO:0007669"/>
    <property type="project" value="TreeGrafter"/>
</dbReference>
<sequence length="198" mass="21457">MTARPIGGALSDRIPPKFVVLTSLAGTGVMAVVAAFQPPPDFWSAVTFITLAVFLGIGTGGVFAWVARRSPAASVGSTWNDKLMYAVLLAAIVAGLATTLLGSGVVGEESNYRETVSPWFRSIWILQPRGDLMAQASLAFHIHVAIAMVLFALWPFTRLVHAFSAPVAYLFRPYIVYRSRDVARNGELIGSQPHRRGW</sequence>
<organism evidence="11 12">
    <name type="scientific">Rhodococcus wratislaviensis</name>
    <name type="common">Tsukamurella wratislaviensis</name>
    <dbReference type="NCBI Taxonomy" id="44752"/>
    <lineage>
        <taxon>Bacteria</taxon>
        <taxon>Bacillati</taxon>
        <taxon>Actinomycetota</taxon>
        <taxon>Actinomycetes</taxon>
        <taxon>Mycobacteriales</taxon>
        <taxon>Nocardiaceae</taxon>
        <taxon>Rhodococcus</taxon>
    </lineage>
</organism>